<keyword evidence="3" id="KW-1185">Reference proteome</keyword>
<accession>A0A5C6M760</accession>
<sequence>SQRGHVDWGFRQLAMSLEQARHRRGLRILGLMRPALTAGFGLLVLCYCLVVFQMLIALLEGLA</sequence>
<feature type="non-terminal residue" evidence="2">
    <location>
        <position position="1"/>
    </location>
</feature>
<keyword evidence="1" id="KW-0472">Membrane</keyword>
<protein>
    <submittedName>
        <fullName evidence="2">Uncharacterized protein</fullName>
    </submittedName>
</protein>
<feature type="transmembrane region" description="Helical" evidence="1">
    <location>
        <begin position="31"/>
        <end position="59"/>
    </location>
</feature>
<keyword evidence="1" id="KW-1133">Transmembrane helix</keyword>
<dbReference type="AlphaFoldDB" id="A0A5C6M760"/>
<comment type="caution">
    <text evidence="2">The sequence shown here is derived from an EMBL/GenBank/DDBJ whole genome shotgun (WGS) entry which is preliminary data.</text>
</comment>
<name>A0A5C6M760_9PLAN</name>
<dbReference type="Proteomes" id="UP000321083">
    <property type="component" value="Unassembled WGS sequence"/>
</dbReference>
<evidence type="ECO:0000256" key="1">
    <source>
        <dbReference type="SAM" id="Phobius"/>
    </source>
</evidence>
<dbReference type="EMBL" id="SRHE01000145">
    <property type="protein sequence ID" value="TWW09935.1"/>
    <property type="molecule type" value="Genomic_DNA"/>
</dbReference>
<evidence type="ECO:0000313" key="3">
    <source>
        <dbReference type="Proteomes" id="UP000321083"/>
    </source>
</evidence>
<reference evidence="2 3" key="2">
    <citation type="submission" date="2019-08" db="EMBL/GenBank/DDBJ databases">
        <authorList>
            <person name="Henke P."/>
        </authorList>
    </citation>
    <scope>NUCLEOTIDE SEQUENCE [LARGE SCALE GENOMIC DNA]</scope>
    <source>
        <strain evidence="2">Phe10_nw2017</strain>
    </source>
</reference>
<evidence type="ECO:0000313" key="2">
    <source>
        <dbReference type="EMBL" id="TWW09935.1"/>
    </source>
</evidence>
<reference evidence="2 3" key="1">
    <citation type="submission" date="2019-08" db="EMBL/GenBank/DDBJ databases">
        <title>100 year-old enigma solved: identification of Planctomyces bekefii, the type genus and species of the phylum Planctomycetes.</title>
        <authorList>
            <person name="Svetlana D.N."/>
            <person name="Overmann J."/>
        </authorList>
    </citation>
    <scope>NUCLEOTIDE SEQUENCE [LARGE SCALE GENOMIC DNA]</scope>
    <source>
        <strain evidence="2">Phe10_nw2017</strain>
    </source>
</reference>
<gene>
    <name evidence="2" type="ORF">E3A20_09420</name>
</gene>
<keyword evidence="1" id="KW-0812">Transmembrane</keyword>
<organism evidence="2 3">
    <name type="scientific">Planctomyces bekefii</name>
    <dbReference type="NCBI Taxonomy" id="1653850"/>
    <lineage>
        <taxon>Bacteria</taxon>
        <taxon>Pseudomonadati</taxon>
        <taxon>Planctomycetota</taxon>
        <taxon>Planctomycetia</taxon>
        <taxon>Planctomycetales</taxon>
        <taxon>Planctomycetaceae</taxon>
        <taxon>Planctomyces</taxon>
    </lineage>
</organism>
<proteinExistence type="predicted"/>